<evidence type="ECO:0000256" key="5">
    <source>
        <dbReference type="SAM" id="MobiDB-lite"/>
    </source>
</evidence>
<dbReference type="GO" id="GO:0034198">
    <property type="term" value="P:cellular response to amino acid starvation"/>
    <property type="evidence" value="ECO:0007669"/>
    <property type="project" value="TreeGrafter"/>
</dbReference>
<dbReference type="AlphaFoldDB" id="A0A4P9XKK9"/>
<evidence type="ECO:0000313" key="7">
    <source>
        <dbReference type="EMBL" id="RKP06343.1"/>
    </source>
</evidence>
<dbReference type="PROSITE" id="PS00678">
    <property type="entry name" value="WD_REPEATS_1"/>
    <property type="match status" value="2"/>
</dbReference>
<protein>
    <recommendedName>
        <fullName evidence="6">RWD domain-containing protein</fullName>
    </recommendedName>
</protein>
<dbReference type="Pfam" id="PF17120">
    <property type="entry name" value="zf-RING_16"/>
    <property type="match status" value="1"/>
</dbReference>
<dbReference type="Pfam" id="PF00400">
    <property type="entry name" value="WD40"/>
    <property type="match status" value="2"/>
</dbReference>
<dbReference type="GO" id="GO:0035591">
    <property type="term" value="F:signaling adaptor activity"/>
    <property type="evidence" value="ECO:0007669"/>
    <property type="project" value="TreeGrafter"/>
</dbReference>
<evidence type="ECO:0000256" key="4">
    <source>
        <dbReference type="PROSITE-ProRule" id="PRU00221"/>
    </source>
</evidence>
<feature type="region of interest" description="Disordered" evidence="5">
    <location>
        <begin position="432"/>
        <end position="467"/>
    </location>
</feature>
<keyword evidence="8" id="KW-1185">Reference proteome</keyword>
<reference evidence="8" key="1">
    <citation type="journal article" date="2018" name="Nat. Microbiol.">
        <title>Leveraging single-cell genomics to expand the fungal tree of life.</title>
        <authorList>
            <person name="Ahrendt S.R."/>
            <person name="Quandt C.A."/>
            <person name="Ciobanu D."/>
            <person name="Clum A."/>
            <person name="Salamov A."/>
            <person name="Andreopoulos B."/>
            <person name="Cheng J.F."/>
            <person name="Woyke T."/>
            <person name="Pelin A."/>
            <person name="Henrissat B."/>
            <person name="Reynolds N.K."/>
            <person name="Benny G.L."/>
            <person name="Smith M.E."/>
            <person name="James T.Y."/>
            <person name="Grigoriev I.V."/>
        </authorList>
    </citation>
    <scope>NUCLEOTIDE SEQUENCE [LARGE SCALE GENOMIC DNA]</scope>
    <source>
        <strain evidence="8">RSA 1356</strain>
    </source>
</reference>
<dbReference type="PROSITE" id="PS50082">
    <property type="entry name" value="WD_REPEATS_2"/>
    <property type="match status" value="2"/>
</dbReference>
<dbReference type="InterPro" id="IPR006575">
    <property type="entry name" value="RWD_dom"/>
</dbReference>
<keyword evidence="2" id="KW-0677">Repeat</keyword>
<dbReference type="PANTHER" id="PTHR46170">
    <property type="entry name" value="GATOR COMPLEX PROTEIN WDR59"/>
    <property type="match status" value="1"/>
</dbReference>
<organism evidence="7 8">
    <name type="scientific">Thamnocephalis sphaerospora</name>
    <dbReference type="NCBI Taxonomy" id="78915"/>
    <lineage>
        <taxon>Eukaryota</taxon>
        <taxon>Fungi</taxon>
        <taxon>Fungi incertae sedis</taxon>
        <taxon>Zoopagomycota</taxon>
        <taxon>Zoopagomycotina</taxon>
        <taxon>Zoopagomycetes</taxon>
        <taxon>Zoopagales</taxon>
        <taxon>Sigmoideomycetaceae</taxon>
        <taxon>Thamnocephalis</taxon>
    </lineage>
</organism>
<evidence type="ECO:0000313" key="8">
    <source>
        <dbReference type="Proteomes" id="UP000271241"/>
    </source>
</evidence>
<feature type="repeat" description="WD" evidence="4">
    <location>
        <begin position="81"/>
        <end position="123"/>
    </location>
</feature>
<dbReference type="Gene3D" id="2.130.10.10">
    <property type="entry name" value="YVTN repeat-like/Quinoprotein amine dehydrogenase"/>
    <property type="match status" value="1"/>
</dbReference>
<dbReference type="InterPro" id="IPR039456">
    <property type="entry name" value="WDR59_mRING-H2-C3H3C2"/>
</dbReference>
<keyword evidence="1 4" id="KW-0853">WD repeat</keyword>
<dbReference type="Proteomes" id="UP000271241">
    <property type="component" value="Unassembled WGS sequence"/>
</dbReference>
<sequence>MSMAPSTRDVVLASRHGLYVIDLEAPLEPACYLRFESSWDPVEVRWNPHRARENWVATTSNRRILVWNVQASPDDPVETVLRGHERAVSDLHWSPYQPNMIASGALDTDIHLWDLRTPQRSAISFCAWTAGAARVQYNRKNEFMLASAHANIVKIWDTRKGTTPTTEIKAHGSKVNYVDWSLEEENEMLTGGQDHTIRFWDIREPTQCRGVIATQAPIRLARYAPFGPAVLSASQRLDSTMRLWSRDNHNQPVRVFEGSTAPFRKFGWRIRNDTDDCFQLVGLSLDGHLRAYHVDAKVVKASGKQGKFVIAKQRPTHSLKQLHSATVSNHDTTRVPAVPLEAPIHVLGTTATSGHPSQLFNTRNTTSGTVVSPTLFLPGSLPRNDNLAQRRGIPPLPSEVIVGPTRTRGQLFVDTGVAAADALSIFLSSSRSQANLSNPPTSSSLSSSMTSRRTAPKVTQHDDGRSSMSISAALKSADNPRYPPLSEGILAEEFAAVKRRYPQVQYNKLDPLTRTCSLSLDGPWMSAGQALVNLSIIFPNEYPAAAPNVSVHRSAAIPMMNRAHMIKGLSQVITAHLDRRQPCLEAIVAFLLGEHMRTSSHAQPERDDDAVLIDQPRGQFARSMHTQDRSRVPFPRLCGASFTATGRLMIFFTKKAPPIYNGSRTGSRKDFSFAHASRRSTRPELNLRDIATIETATSLNTSGWPRSYDRYDHTMRPTRRDGQRLRTVPSYEEVNEVEDTLGLSQPARIEKKTRGSPASSSSMRASRFPVRLMDVRTHIPISYHLAALYTLHGDHPAEIALKNAQVAKTNGRSDLHSLWTLASLILDDSMRKPNASGSATVRSYADELYPMRIRWGLHPFGRQMVQSLLDYLARIGDVQTLAMLCCVFSEPFPPYRRLAVLTGAGRPTSISPSATSDYFGIPSKQQLLTTSTLSSGPSAPAEALKTATTATFPYFPSFGLRSSHSDRGRERNSIAMMPSSFPERSGQDPLTMTFAQMGMPTRTSSGPFTTASGGALARAGDTVSTASFSTAMPHTARQHPAKPASPPPSGNLPTSGAATVAGFFDSMVNSQSVPDIPAAIKPSSEFKVVMLHEERDFDSEIRPRNVSLLDPSRWVQYDHHRMYYAELLFRWGLLDKRAEVLKFATSSATWQANVADFDEKHHLAFGIYCSECNTALGSSGRCEKCRRRRAGIKCALCHITVRGLANVCLACQHGGHSQHMRDWFAQGNTECPAGCGCACVQACGEFK</sequence>
<evidence type="ECO:0000256" key="2">
    <source>
        <dbReference type="ARBA" id="ARBA00022737"/>
    </source>
</evidence>
<dbReference type="GO" id="GO:0035859">
    <property type="term" value="C:Seh1-associated complex"/>
    <property type="evidence" value="ECO:0007669"/>
    <property type="project" value="TreeGrafter"/>
</dbReference>
<feature type="repeat" description="WD" evidence="4">
    <location>
        <begin position="168"/>
        <end position="203"/>
    </location>
</feature>
<dbReference type="InterPro" id="IPR036322">
    <property type="entry name" value="WD40_repeat_dom_sf"/>
</dbReference>
<dbReference type="InterPro" id="IPR049566">
    <property type="entry name" value="WDR59_RTC1-like_RING_Znf"/>
</dbReference>
<dbReference type="SMART" id="SM00320">
    <property type="entry name" value="WD40"/>
    <property type="match status" value="5"/>
</dbReference>
<dbReference type="InterPro" id="IPR019775">
    <property type="entry name" value="WD40_repeat_CS"/>
</dbReference>
<evidence type="ECO:0000259" key="6">
    <source>
        <dbReference type="PROSITE" id="PS50908"/>
    </source>
</evidence>
<feature type="compositionally biased region" description="Low complexity" evidence="5">
    <location>
        <begin position="435"/>
        <end position="451"/>
    </location>
</feature>
<dbReference type="PANTHER" id="PTHR46170:SF1">
    <property type="entry name" value="GATOR COMPLEX PROTEIN WDR59"/>
    <property type="match status" value="1"/>
</dbReference>
<evidence type="ECO:0000256" key="1">
    <source>
        <dbReference type="ARBA" id="ARBA00022574"/>
    </source>
</evidence>
<comment type="similarity">
    <text evidence="3">Belongs to the WD repeat WDR59 family.</text>
</comment>
<name>A0A4P9XKK9_9FUNG</name>
<dbReference type="InterPro" id="IPR001680">
    <property type="entry name" value="WD40_rpt"/>
</dbReference>
<feature type="region of interest" description="Disordered" evidence="5">
    <location>
        <begin position="1032"/>
        <end position="1056"/>
    </location>
</feature>
<dbReference type="GO" id="GO:0005774">
    <property type="term" value="C:vacuolar membrane"/>
    <property type="evidence" value="ECO:0007669"/>
    <property type="project" value="TreeGrafter"/>
</dbReference>
<dbReference type="PROSITE" id="PS50294">
    <property type="entry name" value="WD_REPEATS_REGION"/>
    <property type="match status" value="2"/>
</dbReference>
<dbReference type="InterPro" id="IPR015943">
    <property type="entry name" value="WD40/YVTN_repeat-like_dom_sf"/>
</dbReference>
<dbReference type="GO" id="GO:1904263">
    <property type="term" value="P:positive regulation of TORC1 signaling"/>
    <property type="evidence" value="ECO:0007669"/>
    <property type="project" value="TreeGrafter"/>
</dbReference>
<dbReference type="SUPFAM" id="SSF50978">
    <property type="entry name" value="WD40 repeat-like"/>
    <property type="match status" value="1"/>
</dbReference>
<accession>A0A4P9XKK9</accession>
<dbReference type="STRING" id="78915.A0A4P9XKK9"/>
<gene>
    <name evidence="7" type="ORF">THASP1DRAFT_31833</name>
</gene>
<evidence type="ECO:0000256" key="3">
    <source>
        <dbReference type="ARBA" id="ARBA00038452"/>
    </source>
</evidence>
<dbReference type="OrthoDB" id="311712at2759"/>
<proteinExistence type="inferred from homology"/>
<dbReference type="PROSITE" id="PS50908">
    <property type="entry name" value="RWD"/>
    <property type="match status" value="1"/>
</dbReference>
<feature type="domain" description="RWD" evidence="6">
    <location>
        <begin position="492"/>
        <end position="603"/>
    </location>
</feature>
<dbReference type="InterPro" id="IPR049567">
    <property type="entry name" value="WDR59-like"/>
</dbReference>
<dbReference type="CDD" id="cd16692">
    <property type="entry name" value="mRING-H2-C3H3C2_WDR59"/>
    <property type="match status" value="1"/>
</dbReference>
<dbReference type="EMBL" id="KZ992903">
    <property type="protein sequence ID" value="RKP06343.1"/>
    <property type="molecule type" value="Genomic_DNA"/>
</dbReference>